<keyword evidence="9" id="KW-1185">Reference proteome</keyword>
<gene>
    <name evidence="8" type="ORF">ONZ51_g7394</name>
</gene>
<evidence type="ECO:0000256" key="7">
    <source>
        <dbReference type="SAM" id="Phobius"/>
    </source>
</evidence>
<feature type="compositionally biased region" description="Low complexity" evidence="6">
    <location>
        <begin position="743"/>
        <end position="756"/>
    </location>
</feature>
<feature type="region of interest" description="Disordered" evidence="6">
    <location>
        <begin position="695"/>
        <end position="769"/>
    </location>
</feature>
<organism evidence="8 9">
    <name type="scientific">Trametes cubensis</name>
    <dbReference type="NCBI Taxonomy" id="1111947"/>
    <lineage>
        <taxon>Eukaryota</taxon>
        <taxon>Fungi</taxon>
        <taxon>Dikarya</taxon>
        <taxon>Basidiomycota</taxon>
        <taxon>Agaricomycotina</taxon>
        <taxon>Agaricomycetes</taxon>
        <taxon>Polyporales</taxon>
        <taxon>Polyporaceae</taxon>
        <taxon>Trametes</taxon>
    </lineage>
</organism>
<feature type="region of interest" description="Disordered" evidence="6">
    <location>
        <begin position="797"/>
        <end position="873"/>
    </location>
</feature>
<dbReference type="Proteomes" id="UP001215151">
    <property type="component" value="Unassembled WGS sequence"/>
</dbReference>
<comment type="subcellular location">
    <subcellularLocation>
        <location evidence="1">Membrane</location>
        <topology evidence="1">Multi-pass membrane protein</topology>
    </subcellularLocation>
</comment>
<evidence type="ECO:0000256" key="5">
    <source>
        <dbReference type="ARBA" id="ARBA00023136"/>
    </source>
</evidence>
<protein>
    <recommendedName>
        <fullName evidence="10">DUF726-domain-containing protein</fullName>
    </recommendedName>
</protein>
<evidence type="ECO:0000256" key="3">
    <source>
        <dbReference type="ARBA" id="ARBA00022692"/>
    </source>
</evidence>
<name>A0AAD7X9K5_9APHY</name>
<feature type="compositionally biased region" description="Basic residues" evidence="6">
    <location>
        <begin position="695"/>
        <end position="704"/>
    </location>
</feature>
<dbReference type="EMBL" id="JAPEVG010000196">
    <property type="protein sequence ID" value="KAJ8474179.1"/>
    <property type="molecule type" value="Genomic_DNA"/>
</dbReference>
<dbReference type="PANTHER" id="PTHR17920">
    <property type="entry name" value="TRANSMEMBRANE AND COILED-COIL DOMAIN-CONTAINING PROTEIN 4 TMCO4"/>
    <property type="match status" value="1"/>
</dbReference>
<comment type="similarity">
    <text evidence="2">Belongs to the TMCO4 family.</text>
</comment>
<keyword evidence="5 7" id="KW-0472">Membrane</keyword>
<dbReference type="SUPFAM" id="SSF53474">
    <property type="entry name" value="alpha/beta-Hydrolases"/>
    <property type="match status" value="1"/>
</dbReference>
<dbReference type="Pfam" id="PF05277">
    <property type="entry name" value="DUF726"/>
    <property type="match status" value="1"/>
</dbReference>
<evidence type="ECO:0000313" key="8">
    <source>
        <dbReference type="EMBL" id="KAJ8474179.1"/>
    </source>
</evidence>
<evidence type="ECO:0008006" key="10">
    <source>
        <dbReference type="Google" id="ProtNLM"/>
    </source>
</evidence>
<evidence type="ECO:0000256" key="1">
    <source>
        <dbReference type="ARBA" id="ARBA00004141"/>
    </source>
</evidence>
<dbReference type="GO" id="GO:0016020">
    <property type="term" value="C:membrane"/>
    <property type="evidence" value="ECO:0007669"/>
    <property type="project" value="UniProtKB-SubCell"/>
</dbReference>
<feature type="compositionally biased region" description="Acidic residues" evidence="6">
    <location>
        <begin position="15"/>
        <end position="24"/>
    </location>
</feature>
<accession>A0AAD7X9K5</accession>
<keyword evidence="3 7" id="KW-0812">Transmembrane</keyword>
<keyword evidence="4 7" id="KW-1133">Transmembrane helix</keyword>
<dbReference type="PANTHER" id="PTHR17920:SF3">
    <property type="entry name" value="TRANSMEMBRANE AND COILED-COIL DOMAIN-CONTAINING PROTEIN 4"/>
    <property type="match status" value="1"/>
</dbReference>
<evidence type="ECO:0000256" key="4">
    <source>
        <dbReference type="ARBA" id="ARBA00022989"/>
    </source>
</evidence>
<feature type="region of interest" description="Disordered" evidence="6">
    <location>
        <begin position="1"/>
        <end position="24"/>
    </location>
</feature>
<dbReference type="AlphaFoldDB" id="A0AAD7X9K5"/>
<comment type="caution">
    <text evidence="8">The sequence shown here is derived from an EMBL/GenBank/DDBJ whole genome shotgun (WGS) entry which is preliminary data.</text>
</comment>
<dbReference type="InterPro" id="IPR029058">
    <property type="entry name" value="AB_hydrolase_fold"/>
</dbReference>
<reference evidence="8" key="1">
    <citation type="submission" date="2022-11" db="EMBL/GenBank/DDBJ databases">
        <title>Genome Sequence of Cubamyces cubensis.</title>
        <authorList>
            <person name="Buettner E."/>
        </authorList>
    </citation>
    <scope>NUCLEOTIDE SEQUENCE</scope>
    <source>
        <strain evidence="8">MPL-01</strain>
    </source>
</reference>
<feature type="transmembrane region" description="Helical" evidence="7">
    <location>
        <begin position="392"/>
        <end position="415"/>
    </location>
</feature>
<evidence type="ECO:0000313" key="9">
    <source>
        <dbReference type="Proteomes" id="UP001215151"/>
    </source>
</evidence>
<feature type="compositionally biased region" description="Basic and acidic residues" evidence="6">
    <location>
        <begin position="231"/>
        <end position="246"/>
    </location>
</feature>
<feature type="compositionally biased region" description="Pro residues" evidence="6">
    <location>
        <begin position="824"/>
        <end position="835"/>
    </location>
</feature>
<feature type="region of interest" description="Disordered" evidence="6">
    <location>
        <begin position="231"/>
        <end position="253"/>
    </location>
</feature>
<dbReference type="InterPro" id="IPR007941">
    <property type="entry name" value="DUF726"/>
</dbReference>
<feature type="region of interest" description="Disordered" evidence="6">
    <location>
        <begin position="952"/>
        <end position="978"/>
    </location>
</feature>
<evidence type="ECO:0000256" key="2">
    <source>
        <dbReference type="ARBA" id="ARBA00009824"/>
    </source>
</evidence>
<feature type="transmembrane region" description="Helical" evidence="7">
    <location>
        <begin position="353"/>
        <end position="386"/>
    </location>
</feature>
<feature type="compositionally biased region" description="Pro residues" evidence="6">
    <location>
        <begin position="805"/>
        <end position="816"/>
    </location>
</feature>
<feature type="compositionally biased region" description="Low complexity" evidence="6">
    <location>
        <begin position="705"/>
        <end position="716"/>
    </location>
</feature>
<evidence type="ECO:0000256" key="6">
    <source>
        <dbReference type="SAM" id="MobiDB-lite"/>
    </source>
</evidence>
<sequence length="1046" mass="112539">MPVVSAPPIAPIEPDVFDDDDEGWQDMPVVRDDDDFALGLDEEDQKRYHYMPPPKKDAAAAAAGAGNARGNVLDVDFQGNEWRAKADQNESEYTRLRMNEEDDGDEVHLRTRYLFDEDKAMTPLSQMQQTKDMLTEAQRIAYVGLCALTSKEMVDTLKAVNRKELKKAIQSMELWALKIMGRLYYHMELATEEQKMIDSLGQHGIKAKDLVPPLMTTHTVANPEYDPVEARKQAEQREAEAAKDSADISETMPGVSTHLSAADKDVTLDIRWTVLCDLFLVLIADSVYDARSRVLLESVALKLGLGWLDVVKFERRVTEALEIQEGIEKLEQQESIQEAQKNSKKRRYMMMGLATLGGGLVIGLSAGLLAPVIGAGLGAAFTTIGITGTTGFLAGTGGAAVITTGGVLTGSGIAARGMARRTQNVRTFDILPLHNHKRVNCILTVSGFMNGPHDDVRLPFSVLDPVVGDVFSVLWEPEMIRETGSALKILTSEVLSQLAQTALQATVMTALMSALQWPIILTKLGYLIDNPWSNALDRAKSAGSVLAEVLLHRHLGVRPITLIGFSLGARVIFYALLELAKKGAFGIVQDVFLLGATVTAPLRTWLEVRSVVSGRFVNGYARNDWVLNYLFRATSGGLNTVAGLRPVQDVPGLENVDVTDKIAGHMSYHYFDEPVEPDFEGDRVVIREGEETKKKGWFSRKKKSSTSSQTVSRPPSASTFAHVKKSSQTSVDDSDLPPREGASTPTSVQSPTPSQPEKSPSAVPQDDGDLASAEIPAHAGFDFAAIKEVLGKADKSEELRVPAPSRFPPPSIPVHPPTLRTESAPPPVPDSPPAATPKTRPSLDLPPIPPDHEDEPVPGASSSSHADRDLPSILSRSLSLHNASDDFEGDMTSFGRIASSRPPVLSFGGSDGSIWPAQEPDPTPGYGAFGAYRAPASFAPLRSADVLSNPFASSGTSGLRSDGLPAPPDDPLAGPAGTPSLAFGGIDGSISFGPHPVMQGGSATTHVDPLVPATTSIRLSGMYGTDFLALTAILGQTGPPEQYHDR</sequence>
<proteinExistence type="inferred from homology"/>